<dbReference type="KEGG" id="vne:CFK40_04090"/>
<evidence type="ECO:0000313" key="2">
    <source>
        <dbReference type="Proteomes" id="UP000204391"/>
    </source>
</evidence>
<name>A0A221M9A8_9BACI</name>
<dbReference type="Proteomes" id="UP000204391">
    <property type="component" value="Chromosome"/>
</dbReference>
<keyword evidence="2" id="KW-1185">Reference proteome</keyword>
<organism evidence="1 2">
    <name type="scientific">Virgibacillus necropolis</name>
    <dbReference type="NCBI Taxonomy" id="163877"/>
    <lineage>
        <taxon>Bacteria</taxon>
        <taxon>Bacillati</taxon>
        <taxon>Bacillota</taxon>
        <taxon>Bacilli</taxon>
        <taxon>Bacillales</taxon>
        <taxon>Bacillaceae</taxon>
        <taxon>Virgibacillus</taxon>
    </lineage>
</organism>
<reference evidence="1 2" key="1">
    <citation type="journal article" date="2003" name="Int. J. Syst. Evol. Microbiol.">
        <title>Virgibacillus carmonensis sp. nov., Virgibacillus necropolis sp. nov. and Virgibacillus picturae sp. nov., three novel species isolated from deteriorated mural paintings, transfer of the species of the genus salibacillus to Virgibacillus, as Virgibacillus marismortui comb. nov. and Virgibacillus salexigens comb. nov., and emended description of the genus Virgibacillus.</title>
        <authorList>
            <person name="Heyrman J."/>
            <person name="Logan N.A."/>
            <person name="Busse H.J."/>
            <person name="Balcaen A."/>
            <person name="Lebbe L."/>
            <person name="Rodriguez-Diaz M."/>
            <person name="Swings J."/>
            <person name="De Vos P."/>
        </authorList>
    </citation>
    <scope>NUCLEOTIDE SEQUENCE [LARGE SCALE GENOMIC DNA]</scope>
    <source>
        <strain evidence="1 2">LMG 19488</strain>
    </source>
</reference>
<dbReference type="EMBL" id="CP022437">
    <property type="protein sequence ID" value="ASN04244.1"/>
    <property type="molecule type" value="Genomic_DNA"/>
</dbReference>
<accession>A0A221M9A8</accession>
<sequence>MMLPIGINIVRKQKALLNPSRSRTDDELLKKTYNLGIADIYTDNKGLIKRKKKINSEIK</sequence>
<gene>
    <name evidence="1" type="ORF">CFK40_04090</name>
</gene>
<protein>
    <submittedName>
        <fullName evidence="1">Uncharacterized protein</fullName>
    </submittedName>
</protein>
<evidence type="ECO:0000313" key="1">
    <source>
        <dbReference type="EMBL" id="ASN04244.1"/>
    </source>
</evidence>
<dbReference type="AlphaFoldDB" id="A0A221M9A8"/>
<proteinExistence type="predicted"/>